<evidence type="ECO:0000313" key="1">
    <source>
        <dbReference type="EMBL" id="KKM02803.1"/>
    </source>
</evidence>
<dbReference type="EMBL" id="LAZR01016835">
    <property type="protein sequence ID" value="KKM02803.1"/>
    <property type="molecule type" value="Genomic_DNA"/>
</dbReference>
<dbReference type="AlphaFoldDB" id="A0A0F9JV45"/>
<protein>
    <submittedName>
        <fullName evidence="1">Uncharacterized protein</fullName>
    </submittedName>
</protein>
<comment type="caution">
    <text evidence="1">The sequence shown here is derived from an EMBL/GenBank/DDBJ whole genome shotgun (WGS) entry which is preliminary data.</text>
</comment>
<proteinExistence type="predicted"/>
<organism evidence="1">
    <name type="scientific">marine sediment metagenome</name>
    <dbReference type="NCBI Taxonomy" id="412755"/>
    <lineage>
        <taxon>unclassified sequences</taxon>
        <taxon>metagenomes</taxon>
        <taxon>ecological metagenomes</taxon>
    </lineage>
</organism>
<sequence length="100" mass="10407">MSAGSQSNVGEAIMGIDCDCYPFDSKHDQHCERASMKITKAAFVVAAEGGVKAAFESYKTLIGMGFVDEDALEMAIEETRESATCFAGIGSCGGGGCKHA</sequence>
<reference evidence="1" key="1">
    <citation type="journal article" date="2015" name="Nature">
        <title>Complex archaea that bridge the gap between prokaryotes and eukaryotes.</title>
        <authorList>
            <person name="Spang A."/>
            <person name="Saw J.H."/>
            <person name="Jorgensen S.L."/>
            <person name="Zaremba-Niedzwiedzka K."/>
            <person name="Martijn J."/>
            <person name="Lind A.E."/>
            <person name="van Eijk R."/>
            <person name="Schleper C."/>
            <person name="Guy L."/>
            <person name="Ettema T.J."/>
        </authorList>
    </citation>
    <scope>NUCLEOTIDE SEQUENCE</scope>
</reference>
<accession>A0A0F9JV45</accession>
<name>A0A0F9JV45_9ZZZZ</name>
<gene>
    <name evidence="1" type="ORF">LCGC14_1780750</name>
</gene>